<sequence length="194" mass="20975">MKKITALAAAALLSFTGYANAGLFHFTGEIENHNDVIYTYFTVGADATDVRVWTDSFQGGVNFDPITALWKADGTLIGQNDDNSSINPSTQTIYDSGLWFNSLAAGDYIFTVATYNNWAAGSTLDAGFVFDNQTPIALENWNQPANHINMGNYWSLWLDGVDAASNPTSVSEPAPLALLGLALLGLGWRRARKA</sequence>
<evidence type="ECO:0000256" key="1">
    <source>
        <dbReference type="SAM" id="SignalP"/>
    </source>
</evidence>
<dbReference type="RefSeq" id="WP_378116170.1">
    <property type="nucleotide sequence ID" value="NZ_JBHRTF010000002.1"/>
</dbReference>
<dbReference type="EMBL" id="JBHRTF010000002">
    <property type="protein sequence ID" value="MFC3114639.1"/>
    <property type="molecule type" value="Genomic_DNA"/>
</dbReference>
<evidence type="ECO:0000259" key="2">
    <source>
        <dbReference type="Pfam" id="PF07589"/>
    </source>
</evidence>
<accession>A0ABV7FFG0</accession>
<keyword evidence="4" id="KW-1185">Reference proteome</keyword>
<feature type="domain" description="Ice-binding protein C-terminal" evidence="2">
    <location>
        <begin position="169"/>
        <end position="190"/>
    </location>
</feature>
<organism evidence="3 4">
    <name type="scientific">Cellvibrio fontiphilus</name>
    <dbReference type="NCBI Taxonomy" id="1815559"/>
    <lineage>
        <taxon>Bacteria</taxon>
        <taxon>Pseudomonadati</taxon>
        <taxon>Pseudomonadota</taxon>
        <taxon>Gammaproteobacteria</taxon>
        <taxon>Cellvibrionales</taxon>
        <taxon>Cellvibrionaceae</taxon>
        <taxon>Cellvibrio</taxon>
    </lineage>
</organism>
<reference evidence="4" key="1">
    <citation type="journal article" date="2019" name="Int. J. Syst. Evol. Microbiol.">
        <title>The Global Catalogue of Microorganisms (GCM) 10K type strain sequencing project: providing services to taxonomists for standard genome sequencing and annotation.</title>
        <authorList>
            <consortium name="The Broad Institute Genomics Platform"/>
            <consortium name="The Broad Institute Genome Sequencing Center for Infectious Disease"/>
            <person name="Wu L."/>
            <person name="Ma J."/>
        </authorList>
    </citation>
    <scope>NUCLEOTIDE SEQUENCE [LARGE SCALE GENOMIC DNA]</scope>
    <source>
        <strain evidence="4">KCTC 52237</strain>
    </source>
</reference>
<dbReference type="Proteomes" id="UP001595555">
    <property type="component" value="Unassembled WGS sequence"/>
</dbReference>
<dbReference type="Pfam" id="PF07589">
    <property type="entry name" value="PEP-CTERM"/>
    <property type="match status" value="1"/>
</dbReference>
<evidence type="ECO:0000313" key="3">
    <source>
        <dbReference type="EMBL" id="MFC3114639.1"/>
    </source>
</evidence>
<keyword evidence="1" id="KW-0732">Signal</keyword>
<comment type="caution">
    <text evidence="3">The sequence shown here is derived from an EMBL/GenBank/DDBJ whole genome shotgun (WGS) entry which is preliminary data.</text>
</comment>
<proteinExistence type="predicted"/>
<name>A0ABV7FFG0_9GAMM</name>
<dbReference type="NCBIfam" id="NF038127">
    <property type="entry name" value="FDP_fam"/>
    <property type="match status" value="1"/>
</dbReference>
<dbReference type="InterPro" id="IPR013424">
    <property type="entry name" value="Ice-binding_C"/>
</dbReference>
<evidence type="ECO:0000313" key="4">
    <source>
        <dbReference type="Proteomes" id="UP001595555"/>
    </source>
</evidence>
<dbReference type="NCBIfam" id="TIGR02595">
    <property type="entry name" value="PEP_CTERM"/>
    <property type="match status" value="1"/>
</dbReference>
<gene>
    <name evidence="3" type="ORF">ACFODX_03655</name>
</gene>
<protein>
    <submittedName>
        <fullName evidence="3">DVUA0089 family protein</fullName>
    </submittedName>
</protein>
<feature type="chain" id="PRO_5045769758" evidence="1">
    <location>
        <begin position="22"/>
        <end position="194"/>
    </location>
</feature>
<feature type="signal peptide" evidence="1">
    <location>
        <begin position="1"/>
        <end position="21"/>
    </location>
</feature>